<accession>A0A2P5DTS0</accession>
<evidence type="ECO:0000313" key="2">
    <source>
        <dbReference type="Proteomes" id="UP000237105"/>
    </source>
</evidence>
<organism evidence="1 2">
    <name type="scientific">Parasponia andersonii</name>
    <name type="common">Sponia andersonii</name>
    <dbReference type="NCBI Taxonomy" id="3476"/>
    <lineage>
        <taxon>Eukaryota</taxon>
        <taxon>Viridiplantae</taxon>
        <taxon>Streptophyta</taxon>
        <taxon>Embryophyta</taxon>
        <taxon>Tracheophyta</taxon>
        <taxon>Spermatophyta</taxon>
        <taxon>Magnoliopsida</taxon>
        <taxon>eudicotyledons</taxon>
        <taxon>Gunneridae</taxon>
        <taxon>Pentapetalae</taxon>
        <taxon>rosids</taxon>
        <taxon>fabids</taxon>
        <taxon>Rosales</taxon>
        <taxon>Cannabaceae</taxon>
        <taxon>Parasponia</taxon>
    </lineage>
</organism>
<keyword evidence="2" id="KW-1185">Reference proteome</keyword>
<dbReference type="Proteomes" id="UP000237105">
    <property type="component" value="Unassembled WGS sequence"/>
</dbReference>
<dbReference type="OrthoDB" id="1938551at2759"/>
<proteinExistence type="predicted"/>
<reference evidence="2" key="1">
    <citation type="submission" date="2016-06" db="EMBL/GenBank/DDBJ databases">
        <title>Parallel loss of symbiosis genes in relatives of nitrogen-fixing non-legume Parasponia.</title>
        <authorList>
            <person name="Van Velzen R."/>
            <person name="Holmer R."/>
            <person name="Bu F."/>
            <person name="Rutten L."/>
            <person name="Van Zeijl A."/>
            <person name="Liu W."/>
            <person name="Santuari L."/>
            <person name="Cao Q."/>
            <person name="Sharma T."/>
            <person name="Shen D."/>
            <person name="Roswanjaya Y."/>
            <person name="Wardhani T."/>
            <person name="Kalhor M.S."/>
            <person name="Jansen J."/>
            <person name="Van den Hoogen J."/>
            <person name="Gungor B."/>
            <person name="Hartog M."/>
            <person name="Hontelez J."/>
            <person name="Verver J."/>
            <person name="Yang W.-C."/>
            <person name="Schijlen E."/>
            <person name="Repin R."/>
            <person name="Schilthuizen M."/>
            <person name="Schranz E."/>
            <person name="Heidstra R."/>
            <person name="Miyata K."/>
            <person name="Fedorova E."/>
            <person name="Kohlen W."/>
            <person name="Bisseling T."/>
            <person name="Smit S."/>
            <person name="Geurts R."/>
        </authorList>
    </citation>
    <scope>NUCLEOTIDE SEQUENCE [LARGE SCALE GENOMIC DNA]</scope>
    <source>
        <strain evidence="2">cv. WU1-14</strain>
    </source>
</reference>
<sequence length="141" mass="16434">MKHFVPWTIIYLRKKLISKNRIKWLKAGDKNSAFFHNMVKRRQAKKILSTLISSHIQSFYKELFTEPQVSVTDYSGIQEIIPNLVFSSDNLELCQIFNEEEIRLMVFDMDASSAPGPDGFSGKFFRHYWDIIGQDVISVVQ</sequence>
<protein>
    <recommendedName>
        <fullName evidence="3">RNA-directed DNA polymerase (Reverse transcriptase)</fullName>
    </recommendedName>
</protein>
<evidence type="ECO:0008006" key="3">
    <source>
        <dbReference type="Google" id="ProtNLM"/>
    </source>
</evidence>
<name>A0A2P5DTS0_PARAD</name>
<dbReference type="AlphaFoldDB" id="A0A2P5DTS0"/>
<comment type="caution">
    <text evidence="1">The sequence shown here is derived from an EMBL/GenBank/DDBJ whole genome shotgun (WGS) entry which is preliminary data.</text>
</comment>
<gene>
    <name evidence="1" type="ORF">PanWU01x14_033770</name>
</gene>
<evidence type="ECO:0000313" key="1">
    <source>
        <dbReference type="EMBL" id="PON76691.1"/>
    </source>
</evidence>
<dbReference type="STRING" id="3476.A0A2P5DTS0"/>
<dbReference type="EMBL" id="JXTB01000017">
    <property type="protein sequence ID" value="PON76691.1"/>
    <property type="molecule type" value="Genomic_DNA"/>
</dbReference>